<gene>
    <name evidence="1" type="ORF">HPB47_023891</name>
</gene>
<organism evidence="1 2">
    <name type="scientific">Ixodes persulcatus</name>
    <name type="common">Taiga tick</name>
    <dbReference type="NCBI Taxonomy" id="34615"/>
    <lineage>
        <taxon>Eukaryota</taxon>
        <taxon>Metazoa</taxon>
        <taxon>Ecdysozoa</taxon>
        <taxon>Arthropoda</taxon>
        <taxon>Chelicerata</taxon>
        <taxon>Arachnida</taxon>
        <taxon>Acari</taxon>
        <taxon>Parasitiformes</taxon>
        <taxon>Ixodida</taxon>
        <taxon>Ixodoidea</taxon>
        <taxon>Ixodidae</taxon>
        <taxon>Ixodinae</taxon>
        <taxon>Ixodes</taxon>
    </lineage>
</organism>
<protein>
    <submittedName>
        <fullName evidence="1">Uncharacterized protein</fullName>
    </submittedName>
</protein>
<proteinExistence type="predicted"/>
<name>A0AC60Q7Z9_IXOPE</name>
<keyword evidence="2" id="KW-1185">Reference proteome</keyword>
<sequence>MAAPQAAGDLMDLNKVEQEDQIFGQPEVSEDDDVKMVNLSLPLETCLKSDACLEADVCPKPHIKICPKCAVPNPPTHHVCTPKCIQCHGDHPTNDTSCPQRFDKPRATQRVSRPTRRAQHGGHGNTGRDRSNTRRQRNQLRSQSRPAFRLNSSPGQQPRGSPPVPQHTSAGASAKQKATSGQALKPDNTRTEHYTDMQQVSWETLLTGSQTLPPLPPPPTPSRSTHNNPPS</sequence>
<comment type="caution">
    <text evidence="1">The sequence shown here is derived from an EMBL/GenBank/DDBJ whole genome shotgun (WGS) entry which is preliminary data.</text>
</comment>
<dbReference type="Proteomes" id="UP000805193">
    <property type="component" value="Unassembled WGS sequence"/>
</dbReference>
<evidence type="ECO:0000313" key="1">
    <source>
        <dbReference type="EMBL" id="KAG0429168.1"/>
    </source>
</evidence>
<reference evidence="1 2" key="1">
    <citation type="journal article" date="2020" name="Cell">
        <title>Large-Scale Comparative Analyses of Tick Genomes Elucidate Their Genetic Diversity and Vector Capacities.</title>
        <authorList>
            <consortium name="Tick Genome and Microbiome Consortium (TIGMIC)"/>
            <person name="Jia N."/>
            <person name="Wang J."/>
            <person name="Shi W."/>
            <person name="Du L."/>
            <person name="Sun Y."/>
            <person name="Zhan W."/>
            <person name="Jiang J.F."/>
            <person name="Wang Q."/>
            <person name="Zhang B."/>
            <person name="Ji P."/>
            <person name="Bell-Sakyi L."/>
            <person name="Cui X.M."/>
            <person name="Yuan T.T."/>
            <person name="Jiang B.G."/>
            <person name="Yang W.F."/>
            <person name="Lam T.T."/>
            <person name="Chang Q.C."/>
            <person name="Ding S.J."/>
            <person name="Wang X.J."/>
            <person name="Zhu J.G."/>
            <person name="Ruan X.D."/>
            <person name="Zhao L."/>
            <person name="Wei J.T."/>
            <person name="Ye R.Z."/>
            <person name="Que T.C."/>
            <person name="Du C.H."/>
            <person name="Zhou Y.H."/>
            <person name="Cheng J.X."/>
            <person name="Dai P.F."/>
            <person name="Guo W.B."/>
            <person name="Han X.H."/>
            <person name="Huang E.J."/>
            <person name="Li L.F."/>
            <person name="Wei W."/>
            <person name="Gao Y.C."/>
            <person name="Liu J.Z."/>
            <person name="Shao H.Z."/>
            <person name="Wang X."/>
            <person name="Wang C.C."/>
            <person name="Yang T.C."/>
            <person name="Huo Q.B."/>
            <person name="Li W."/>
            <person name="Chen H.Y."/>
            <person name="Chen S.E."/>
            <person name="Zhou L.G."/>
            <person name="Ni X.B."/>
            <person name="Tian J.H."/>
            <person name="Sheng Y."/>
            <person name="Liu T."/>
            <person name="Pan Y.S."/>
            <person name="Xia L.Y."/>
            <person name="Li J."/>
            <person name="Zhao F."/>
            <person name="Cao W.C."/>
        </authorList>
    </citation>
    <scope>NUCLEOTIDE SEQUENCE [LARGE SCALE GENOMIC DNA]</scope>
    <source>
        <strain evidence="1">Iper-2018</strain>
    </source>
</reference>
<dbReference type="EMBL" id="JABSTQ010009437">
    <property type="protein sequence ID" value="KAG0429168.1"/>
    <property type="molecule type" value="Genomic_DNA"/>
</dbReference>
<evidence type="ECO:0000313" key="2">
    <source>
        <dbReference type="Proteomes" id="UP000805193"/>
    </source>
</evidence>
<accession>A0AC60Q7Z9</accession>